<dbReference type="HOGENOM" id="CLU_1208436_0_0_7"/>
<feature type="transmembrane region" description="Helical" evidence="1">
    <location>
        <begin position="192"/>
        <end position="214"/>
    </location>
</feature>
<dbReference type="RefSeq" id="WP_005020477.1">
    <property type="nucleotide sequence ID" value="NZ_DS990441.1"/>
</dbReference>
<keyword evidence="1" id="KW-0812">Transmembrane</keyword>
<evidence type="ECO:0000313" key="3">
    <source>
        <dbReference type="Proteomes" id="UP000003953"/>
    </source>
</evidence>
<keyword evidence="1" id="KW-1133">Transmembrane helix</keyword>
<sequence>MNKPTNKPLTYNRFRAYLRIKLKNKSFSKTRVFLIIAFYILCSLTLFLLPHNVLTQYPYLKYFTDFMDFIPAIKQMEIKTYAPEMCKLYASYMFVVGVVCLGYLSREIIILLLVGILRPNEKHKEFKKKAKQKFLTKPKSYLFCLLVFNLGCFWYIYNFFSGDFVGYLRMRNRDEYFIYNSFEMWYYAMKEIGFMFVVGTFSITVGNIIYFDIFKHNWSKIQWRTKKKT</sequence>
<reference evidence="3" key="1">
    <citation type="journal article" date="2014" name="Genome Announc.">
        <title>Draft genome sequences of six enterohepatic helicobacter species isolated from humans and one from rhesus macaques.</title>
        <authorList>
            <person name="Shen Z."/>
            <person name="Sheh A."/>
            <person name="Young S.K."/>
            <person name="Abouelliel A."/>
            <person name="Ward D.V."/>
            <person name="Earl A.M."/>
            <person name="Fox J.G."/>
        </authorList>
    </citation>
    <scope>NUCLEOTIDE SEQUENCE [LARGE SCALE GENOMIC DNA]</scope>
    <source>
        <strain evidence="3">MIT 98-5489</strain>
    </source>
</reference>
<protein>
    <submittedName>
        <fullName evidence="2">Uncharacterized protein</fullName>
    </submittedName>
</protein>
<feature type="transmembrane region" description="Helical" evidence="1">
    <location>
        <begin position="138"/>
        <end position="157"/>
    </location>
</feature>
<evidence type="ECO:0000313" key="2">
    <source>
        <dbReference type="EMBL" id="EEQ62585.1"/>
    </source>
</evidence>
<feature type="transmembrane region" description="Helical" evidence="1">
    <location>
        <begin position="89"/>
        <end position="117"/>
    </location>
</feature>
<feature type="transmembrane region" description="Helical" evidence="1">
    <location>
        <begin position="32"/>
        <end position="49"/>
    </location>
</feature>
<keyword evidence="3" id="KW-1185">Reference proteome</keyword>
<dbReference type="EMBL" id="DS990441">
    <property type="protein sequence ID" value="EEQ62585.1"/>
    <property type="molecule type" value="Genomic_DNA"/>
</dbReference>
<dbReference type="Proteomes" id="UP000003953">
    <property type="component" value="Unassembled WGS sequence"/>
</dbReference>
<accession>C5EX41</accession>
<proteinExistence type="predicted"/>
<organism evidence="2 3">
    <name type="scientific">Helicobacter pullorum MIT 98-5489</name>
    <dbReference type="NCBI Taxonomy" id="537972"/>
    <lineage>
        <taxon>Bacteria</taxon>
        <taxon>Pseudomonadati</taxon>
        <taxon>Campylobacterota</taxon>
        <taxon>Epsilonproteobacteria</taxon>
        <taxon>Campylobacterales</taxon>
        <taxon>Helicobacteraceae</taxon>
        <taxon>Helicobacter</taxon>
    </lineage>
</organism>
<gene>
    <name evidence="2" type="ORF">HPMG_00042</name>
</gene>
<dbReference type="AlphaFoldDB" id="C5EX41"/>
<evidence type="ECO:0000256" key="1">
    <source>
        <dbReference type="SAM" id="Phobius"/>
    </source>
</evidence>
<name>C5EX41_9HELI</name>
<keyword evidence="1" id="KW-0472">Membrane</keyword>